<dbReference type="EMBL" id="JAUCMV010000001">
    <property type="protein sequence ID" value="KAK0427237.1"/>
    <property type="molecule type" value="Genomic_DNA"/>
</dbReference>
<gene>
    <name evidence="1" type="ORF">QR680_010127</name>
</gene>
<keyword evidence="2" id="KW-1185">Reference proteome</keyword>
<dbReference type="AlphaFoldDB" id="A0AA39IMV3"/>
<name>A0AA39IMV3_9BILA</name>
<proteinExistence type="predicted"/>
<organism evidence="1 2">
    <name type="scientific">Steinernema hermaphroditum</name>
    <dbReference type="NCBI Taxonomy" id="289476"/>
    <lineage>
        <taxon>Eukaryota</taxon>
        <taxon>Metazoa</taxon>
        <taxon>Ecdysozoa</taxon>
        <taxon>Nematoda</taxon>
        <taxon>Chromadorea</taxon>
        <taxon>Rhabditida</taxon>
        <taxon>Tylenchina</taxon>
        <taxon>Panagrolaimomorpha</taxon>
        <taxon>Strongyloidoidea</taxon>
        <taxon>Steinernematidae</taxon>
        <taxon>Steinernema</taxon>
    </lineage>
</organism>
<evidence type="ECO:0000313" key="1">
    <source>
        <dbReference type="EMBL" id="KAK0427237.1"/>
    </source>
</evidence>
<evidence type="ECO:0000313" key="2">
    <source>
        <dbReference type="Proteomes" id="UP001175271"/>
    </source>
</evidence>
<sequence>MQNSVATIELTMSAVAKFIFVVFLIATLLHVGFVAAGHGCWKGSDDECNDFCQKTYGKPGKCEGFLDQVCTCQ</sequence>
<protein>
    <recommendedName>
        <fullName evidence="3">Invertebrate defensins family profile domain-containing protein</fullName>
    </recommendedName>
</protein>
<reference evidence="1" key="1">
    <citation type="submission" date="2023-06" db="EMBL/GenBank/DDBJ databases">
        <title>Genomic analysis of the entomopathogenic nematode Steinernema hermaphroditum.</title>
        <authorList>
            <person name="Schwarz E.M."/>
            <person name="Heppert J.K."/>
            <person name="Baniya A."/>
            <person name="Schwartz H.T."/>
            <person name="Tan C.-H."/>
            <person name="Antoshechkin I."/>
            <person name="Sternberg P.W."/>
            <person name="Goodrich-Blair H."/>
            <person name="Dillman A.R."/>
        </authorList>
    </citation>
    <scope>NUCLEOTIDE SEQUENCE</scope>
    <source>
        <strain evidence="1">PS9179</strain>
        <tissue evidence="1">Whole animal</tissue>
    </source>
</reference>
<evidence type="ECO:0008006" key="3">
    <source>
        <dbReference type="Google" id="ProtNLM"/>
    </source>
</evidence>
<accession>A0AA39IMV3</accession>
<dbReference type="Proteomes" id="UP001175271">
    <property type="component" value="Unassembled WGS sequence"/>
</dbReference>
<comment type="caution">
    <text evidence="1">The sequence shown here is derived from an EMBL/GenBank/DDBJ whole genome shotgun (WGS) entry which is preliminary data.</text>
</comment>